<dbReference type="PANTHER" id="PTHR21716:SF4">
    <property type="entry name" value="TRANSMEMBRANE PROTEIN 245"/>
    <property type="match status" value="1"/>
</dbReference>
<dbReference type="Pfam" id="PF01594">
    <property type="entry name" value="AI-2E_transport"/>
    <property type="match status" value="1"/>
</dbReference>
<feature type="transmembrane region" description="Helical" evidence="7">
    <location>
        <begin position="241"/>
        <end position="261"/>
    </location>
</feature>
<evidence type="ECO:0000256" key="4">
    <source>
        <dbReference type="ARBA" id="ARBA00022989"/>
    </source>
</evidence>
<comment type="subcellular location">
    <subcellularLocation>
        <location evidence="1">Membrane</location>
        <topology evidence="1">Multi-pass membrane protein</topology>
    </subcellularLocation>
</comment>
<evidence type="ECO:0000256" key="1">
    <source>
        <dbReference type="ARBA" id="ARBA00004141"/>
    </source>
</evidence>
<keyword evidence="9" id="KW-1185">Reference proteome</keyword>
<dbReference type="Proteomes" id="UP000192801">
    <property type="component" value="Unassembled WGS sequence"/>
</dbReference>
<dbReference type="RefSeq" id="WP_083031762.1">
    <property type="nucleotide sequence ID" value="NZ_AP022618.1"/>
</dbReference>
<protein>
    <submittedName>
        <fullName evidence="8">AI-2E family transporter</fullName>
    </submittedName>
</protein>
<sequence length="406" mass="43130">MFDEFSVIQKRWLTTLTIIALGFGAYFLRNYLELLAIGAVLAYLFNPAYQRLRARTNAGVAAAGTFVLATVVVLVPVAGIAALAVMQIGEMVAGIGRWMQNTDLSDLAERWLATANDALAQVPFLHITLTEDSIRSALTNVGQNAGQMVLSGARESVGGAASAIAAGIIFLYVFLGLLTSGDKVLDLFRDLNPLGPQVSEIYLDKVGAMVTATVRGQFIIAACQGVAASASLYMAGLHQGFFMFVIFLTALSFIPLGAGIVTIPIGIVMALFGNVGGGIFVVVFHLLVVTNIDNVLRPFLVPKSAHLHPALMLLSVFAGLQMFGFWGIVLGPVLMIIIVTTISVYRTVYRGADFDDEPAPPRRHRLRRRKAAAGGGAAATLDTEDGEDLVDELADGADDAEPTESG</sequence>
<evidence type="ECO:0000256" key="3">
    <source>
        <dbReference type="ARBA" id="ARBA00022692"/>
    </source>
</evidence>
<feature type="transmembrane region" description="Helical" evidence="7">
    <location>
        <begin position="310"/>
        <end position="340"/>
    </location>
</feature>
<organism evidence="8 9">
    <name type="scientific">Mycolicibacterium insubricum</name>
    <dbReference type="NCBI Taxonomy" id="444597"/>
    <lineage>
        <taxon>Bacteria</taxon>
        <taxon>Bacillati</taxon>
        <taxon>Actinomycetota</taxon>
        <taxon>Actinomycetes</taxon>
        <taxon>Mycobacteriales</taxon>
        <taxon>Mycobacteriaceae</taxon>
        <taxon>Mycolicibacterium</taxon>
    </lineage>
</organism>
<comment type="caution">
    <text evidence="8">The sequence shown here is derived from an EMBL/GenBank/DDBJ whole genome shotgun (WGS) entry which is preliminary data.</text>
</comment>
<feature type="transmembrane region" description="Helical" evidence="7">
    <location>
        <begin position="268"/>
        <end position="290"/>
    </location>
</feature>
<gene>
    <name evidence="8" type="ORF">BST26_14080</name>
</gene>
<evidence type="ECO:0000256" key="6">
    <source>
        <dbReference type="SAM" id="MobiDB-lite"/>
    </source>
</evidence>
<evidence type="ECO:0000313" key="8">
    <source>
        <dbReference type="EMBL" id="ORA68973.1"/>
    </source>
</evidence>
<feature type="compositionally biased region" description="Basic residues" evidence="6">
    <location>
        <begin position="361"/>
        <end position="371"/>
    </location>
</feature>
<keyword evidence="3 7" id="KW-0812">Transmembrane</keyword>
<accession>A0A1X0D9B1</accession>
<feature type="region of interest" description="Disordered" evidence="6">
    <location>
        <begin position="359"/>
        <end position="380"/>
    </location>
</feature>
<feature type="transmembrane region" description="Helical" evidence="7">
    <location>
        <begin position="61"/>
        <end position="89"/>
    </location>
</feature>
<dbReference type="STRING" id="444597.BST26_14080"/>
<keyword evidence="4 7" id="KW-1133">Transmembrane helix</keyword>
<dbReference type="GO" id="GO:0016020">
    <property type="term" value="C:membrane"/>
    <property type="evidence" value="ECO:0007669"/>
    <property type="project" value="UniProtKB-SubCell"/>
</dbReference>
<dbReference type="PANTHER" id="PTHR21716">
    <property type="entry name" value="TRANSMEMBRANE PROTEIN"/>
    <property type="match status" value="1"/>
</dbReference>
<feature type="transmembrane region" description="Helical" evidence="7">
    <location>
        <begin position="157"/>
        <end position="179"/>
    </location>
</feature>
<evidence type="ECO:0000256" key="2">
    <source>
        <dbReference type="ARBA" id="ARBA00009773"/>
    </source>
</evidence>
<proteinExistence type="inferred from homology"/>
<dbReference type="InterPro" id="IPR002549">
    <property type="entry name" value="AI-2E-like"/>
</dbReference>
<evidence type="ECO:0000313" key="9">
    <source>
        <dbReference type="Proteomes" id="UP000192801"/>
    </source>
</evidence>
<dbReference type="EMBL" id="MVHS01000034">
    <property type="protein sequence ID" value="ORA68973.1"/>
    <property type="molecule type" value="Genomic_DNA"/>
</dbReference>
<evidence type="ECO:0000256" key="5">
    <source>
        <dbReference type="ARBA" id="ARBA00023136"/>
    </source>
</evidence>
<dbReference type="OrthoDB" id="5348369at2"/>
<feature type="transmembrane region" description="Helical" evidence="7">
    <location>
        <begin position="34"/>
        <end position="49"/>
    </location>
</feature>
<keyword evidence="5 7" id="KW-0472">Membrane</keyword>
<comment type="similarity">
    <text evidence="2">Belongs to the autoinducer-2 exporter (AI-2E) (TC 2.A.86) family.</text>
</comment>
<dbReference type="AlphaFoldDB" id="A0A1X0D9B1"/>
<evidence type="ECO:0000256" key="7">
    <source>
        <dbReference type="SAM" id="Phobius"/>
    </source>
</evidence>
<reference evidence="8 9" key="1">
    <citation type="submission" date="2016-12" db="EMBL/GenBank/DDBJ databases">
        <title>The new phylogeny of genus Mycobacterium.</title>
        <authorList>
            <person name="Tortoli E."/>
            <person name="Trovato A."/>
            <person name="Cirillo D.M."/>
        </authorList>
    </citation>
    <scope>NUCLEOTIDE SEQUENCE [LARGE SCALE GENOMIC DNA]</scope>
    <source>
        <strain evidence="8 9">DSM 45130</strain>
    </source>
</reference>
<name>A0A1X0D9B1_9MYCO</name>
<feature type="transmembrane region" description="Helical" evidence="7">
    <location>
        <begin position="218"/>
        <end position="235"/>
    </location>
</feature>